<comment type="caution">
    <text evidence="2">The sequence shown here is derived from an EMBL/GenBank/DDBJ whole genome shotgun (WGS) entry which is preliminary data.</text>
</comment>
<dbReference type="SUPFAM" id="SSF81593">
    <property type="entry name" value="Nucleotidyltransferase substrate binding subunit/domain"/>
    <property type="match status" value="1"/>
</dbReference>
<evidence type="ECO:0000313" key="2">
    <source>
        <dbReference type="EMBL" id="MBT9146043.1"/>
    </source>
</evidence>
<evidence type="ECO:0000313" key="3">
    <source>
        <dbReference type="Proteomes" id="UP000811545"/>
    </source>
</evidence>
<dbReference type="EMBL" id="QLTW01000284">
    <property type="protein sequence ID" value="MBT9146043.1"/>
    <property type="molecule type" value="Genomic_DNA"/>
</dbReference>
<feature type="domain" description="HEPN" evidence="1">
    <location>
        <begin position="13"/>
        <end position="132"/>
    </location>
</feature>
<dbReference type="Gene3D" id="1.20.120.330">
    <property type="entry name" value="Nucleotidyltransferases domain 2"/>
    <property type="match status" value="1"/>
</dbReference>
<dbReference type="Proteomes" id="UP000811545">
    <property type="component" value="Unassembled WGS sequence"/>
</dbReference>
<accession>A0A9E2BI90</accession>
<dbReference type="InterPro" id="IPR007842">
    <property type="entry name" value="HEPN_dom"/>
</dbReference>
<dbReference type="PROSITE" id="PS50910">
    <property type="entry name" value="HEPN"/>
    <property type="match status" value="1"/>
</dbReference>
<dbReference type="AlphaFoldDB" id="A0A9E2BI90"/>
<dbReference type="SMART" id="SM00748">
    <property type="entry name" value="HEPN"/>
    <property type="match status" value="1"/>
</dbReference>
<organism evidence="2 3">
    <name type="scientific">Psychracetigena formicireducens</name>
    <dbReference type="NCBI Taxonomy" id="2986056"/>
    <lineage>
        <taxon>Bacteria</taxon>
        <taxon>Bacillati</taxon>
        <taxon>Candidatus Lithacetigenota</taxon>
        <taxon>Candidatus Psychracetigena</taxon>
    </lineage>
</organism>
<name>A0A9E2BI90_PSYF1</name>
<reference evidence="2 3" key="1">
    <citation type="journal article" date="2021" name="bioRxiv">
        <title>Unique metabolic strategies in Hadean analogues reveal hints for primordial physiology.</title>
        <authorList>
            <person name="Nobu M.K."/>
            <person name="Nakai R."/>
            <person name="Tamazawa S."/>
            <person name="Mori H."/>
            <person name="Toyoda A."/>
            <person name="Ijiri A."/>
            <person name="Suzuki S."/>
            <person name="Kurokawa K."/>
            <person name="Kamagata Y."/>
            <person name="Tamaki H."/>
        </authorList>
    </citation>
    <scope>NUCLEOTIDE SEQUENCE [LARGE SCALE GENOMIC DNA]</scope>
    <source>
        <strain evidence="2">BS525</strain>
    </source>
</reference>
<sequence length="134" mass="15552">MRKDKRSEAKSWFTQAHAEFNDALDLEKRCRFYLSLFLYQQAAEKALKAFLFSRGEEELFTHSVKELIDIALSYDKAFEGIKSAKDLDRYYIPTRYPNGLAGNVPSEFFDKPEECEAAQALAKSVIELVERKIR</sequence>
<protein>
    <recommendedName>
        <fullName evidence="1">HEPN domain-containing protein</fullName>
    </recommendedName>
</protein>
<evidence type="ECO:0000259" key="1">
    <source>
        <dbReference type="PROSITE" id="PS50910"/>
    </source>
</evidence>
<dbReference type="Pfam" id="PF05168">
    <property type="entry name" value="HEPN"/>
    <property type="match status" value="1"/>
</dbReference>
<gene>
    <name evidence="2" type="ORF">DDT42_01922</name>
</gene>
<proteinExistence type="predicted"/>